<dbReference type="GO" id="GO:0005886">
    <property type="term" value="C:plasma membrane"/>
    <property type="evidence" value="ECO:0007669"/>
    <property type="project" value="TreeGrafter"/>
</dbReference>
<keyword evidence="7" id="KW-0831">Ubiquinone biosynthesis</keyword>
<dbReference type="NCBIfam" id="NF009524">
    <property type="entry name" value="PRK12886.1"/>
    <property type="match status" value="1"/>
</dbReference>
<dbReference type="PANTHER" id="PTHR11048">
    <property type="entry name" value="PRENYLTRANSFERASES"/>
    <property type="match status" value="1"/>
</dbReference>
<keyword evidence="8 12" id="KW-0812">Transmembrane</keyword>
<dbReference type="GO" id="GO:0008412">
    <property type="term" value="F:4-hydroxybenzoate polyprenyltransferase activity"/>
    <property type="evidence" value="ECO:0007669"/>
    <property type="project" value="UniProtKB-EC"/>
</dbReference>
<keyword evidence="10 12" id="KW-0472">Membrane</keyword>
<dbReference type="Proteomes" id="UP001144352">
    <property type="component" value="Unassembled WGS sequence"/>
</dbReference>
<dbReference type="InterPro" id="IPR000537">
    <property type="entry name" value="UbiA_prenyltransferase"/>
</dbReference>
<keyword evidence="14" id="KW-1185">Reference proteome</keyword>
<evidence type="ECO:0000256" key="6">
    <source>
        <dbReference type="ARBA" id="ARBA00022679"/>
    </source>
</evidence>
<organism evidence="13 14">
    <name type="scientific">Geobacter hydrogenophilus</name>
    <dbReference type="NCBI Taxonomy" id="40983"/>
    <lineage>
        <taxon>Bacteria</taxon>
        <taxon>Pseudomonadati</taxon>
        <taxon>Thermodesulfobacteriota</taxon>
        <taxon>Desulfuromonadia</taxon>
        <taxon>Geobacterales</taxon>
        <taxon>Geobacteraceae</taxon>
        <taxon>Geobacter</taxon>
    </lineage>
</organism>
<sequence length="298" mass="32140">MVGEERMAMGMFGKLKVFLEMIKFSHTIFALPFAFTGAVLAAQGVPTAYQVFWILMAMVGARTAAMGLNRVIDAEIDARNPRTAGRAIPAGHIGRGTVIVFIVISILLLLYAAHRLNPLCLYLSPVALFFLVLYSYCKRFTALAHVVLGICLAAAPLGAWIAIRGTVELPALLLALAVLFWVAGFDILYALQDLEFDKGAGLHSIPSRLGVNGSLWTARLFHVAMVALLAGLSMTAGLGVWYLAGLGLCVTMLLYEHWLLRGGDLSRLDAAFFAMNGYISITLFVATFVDVLARKGGA</sequence>
<dbReference type="CDD" id="cd13959">
    <property type="entry name" value="PT_UbiA_COQ2"/>
    <property type="match status" value="1"/>
</dbReference>
<comment type="caution">
    <text evidence="13">The sequence shown here is derived from an EMBL/GenBank/DDBJ whole genome shotgun (WGS) entry which is preliminary data.</text>
</comment>
<evidence type="ECO:0000256" key="2">
    <source>
        <dbReference type="ARBA" id="ARBA00004141"/>
    </source>
</evidence>
<dbReference type="NCBIfam" id="TIGR01475">
    <property type="entry name" value="ubiA_other"/>
    <property type="match status" value="1"/>
</dbReference>
<keyword evidence="6" id="KW-0808">Transferase</keyword>
<feature type="transmembrane region" description="Helical" evidence="12">
    <location>
        <begin position="143"/>
        <end position="163"/>
    </location>
</feature>
<feature type="transmembrane region" description="Helical" evidence="12">
    <location>
        <begin position="169"/>
        <end position="191"/>
    </location>
</feature>
<comment type="subcellular location">
    <subcellularLocation>
        <location evidence="2">Membrane</location>
        <topology evidence="2">Multi-pass membrane protein</topology>
    </subcellularLocation>
</comment>
<comment type="cofactor">
    <cofactor evidence="1">
        <name>Mg(2+)</name>
        <dbReference type="ChEBI" id="CHEBI:18420"/>
    </cofactor>
</comment>
<evidence type="ECO:0000256" key="4">
    <source>
        <dbReference type="ARBA" id="ARBA00022475"/>
    </source>
</evidence>
<reference evidence="13" key="1">
    <citation type="submission" date="2022-12" db="EMBL/GenBank/DDBJ databases">
        <title>Reference genome sequencing for broad-spectrum identification of bacterial and archaeal isolates by mass spectrometry.</title>
        <authorList>
            <person name="Sekiguchi Y."/>
            <person name="Tourlousse D.M."/>
        </authorList>
    </citation>
    <scope>NUCLEOTIDE SEQUENCE</scope>
    <source>
        <strain evidence="13">H2</strain>
    </source>
</reference>
<keyword evidence="9 12" id="KW-1133">Transmembrane helix</keyword>
<dbReference type="Gene3D" id="1.10.357.140">
    <property type="entry name" value="UbiA prenyltransferase"/>
    <property type="match status" value="1"/>
</dbReference>
<dbReference type="InterPro" id="IPR039653">
    <property type="entry name" value="Prenyltransferase"/>
</dbReference>
<protein>
    <recommendedName>
        <fullName evidence="11">4-hydroxybenzoate polyprenyltransferase</fullName>
        <ecNumber evidence="11">2.5.1.39</ecNumber>
    </recommendedName>
</protein>
<evidence type="ECO:0000256" key="3">
    <source>
        <dbReference type="ARBA" id="ARBA00005985"/>
    </source>
</evidence>
<accession>A0A9W6LBD2</accession>
<evidence type="ECO:0000256" key="8">
    <source>
        <dbReference type="ARBA" id="ARBA00022692"/>
    </source>
</evidence>
<feature type="transmembrane region" description="Helical" evidence="12">
    <location>
        <begin position="272"/>
        <end position="293"/>
    </location>
</feature>
<dbReference type="GO" id="GO:0006744">
    <property type="term" value="P:ubiquinone biosynthetic process"/>
    <property type="evidence" value="ECO:0007669"/>
    <property type="project" value="UniProtKB-KW"/>
</dbReference>
<evidence type="ECO:0000256" key="9">
    <source>
        <dbReference type="ARBA" id="ARBA00022989"/>
    </source>
</evidence>
<dbReference type="AlphaFoldDB" id="A0A9W6LBD2"/>
<evidence type="ECO:0000256" key="12">
    <source>
        <dbReference type="SAM" id="Phobius"/>
    </source>
</evidence>
<feature type="transmembrane region" description="Helical" evidence="12">
    <location>
        <begin position="51"/>
        <end position="72"/>
    </location>
</feature>
<dbReference type="InterPro" id="IPR044878">
    <property type="entry name" value="UbiA_sf"/>
</dbReference>
<proteinExistence type="inferred from homology"/>
<keyword evidence="4" id="KW-1003">Cell membrane</keyword>
<evidence type="ECO:0000313" key="13">
    <source>
        <dbReference type="EMBL" id="GLI37888.1"/>
    </source>
</evidence>
<evidence type="ECO:0000256" key="7">
    <source>
        <dbReference type="ARBA" id="ARBA00022688"/>
    </source>
</evidence>
<feature type="transmembrane region" description="Helical" evidence="12">
    <location>
        <begin position="93"/>
        <end position="113"/>
    </location>
</feature>
<dbReference type="Gene3D" id="1.20.120.1780">
    <property type="entry name" value="UbiA prenyltransferase"/>
    <property type="match status" value="1"/>
</dbReference>
<dbReference type="EC" id="2.5.1.39" evidence="11"/>
<gene>
    <name evidence="13" type="ORF">GHYDROH2_13890</name>
</gene>
<evidence type="ECO:0000256" key="5">
    <source>
        <dbReference type="ARBA" id="ARBA00022519"/>
    </source>
</evidence>
<feature type="transmembrane region" description="Helical" evidence="12">
    <location>
        <begin position="240"/>
        <end position="260"/>
    </location>
</feature>
<evidence type="ECO:0000256" key="1">
    <source>
        <dbReference type="ARBA" id="ARBA00001946"/>
    </source>
</evidence>
<dbReference type="PANTHER" id="PTHR11048:SF28">
    <property type="entry name" value="4-HYDROXYBENZOATE POLYPRENYLTRANSFERASE, MITOCHONDRIAL"/>
    <property type="match status" value="1"/>
</dbReference>
<dbReference type="FunFam" id="1.10.357.140:FF:000008">
    <property type="entry name" value="4-hydroxybenzoate octaprenyltransferase"/>
    <property type="match status" value="1"/>
</dbReference>
<dbReference type="Pfam" id="PF01040">
    <property type="entry name" value="UbiA"/>
    <property type="match status" value="1"/>
</dbReference>
<evidence type="ECO:0000256" key="10">
    <source>
        <dbReference type="ARBA" id="ARBA00023136"/>
    </source>
</evidence>
<dbReference type="InterPro" id="IPR006371">
    <property type="entry name" value="Polyprenyltransferase_UbiA-li"/>
</dbReference>
<evidence type="ECO:0000256" key="11">
    <source>
        <dbReference type="ARBA" id="ARBA00034524"/>
    </source>
</evidence>
<dbReference type="EMBL" id="BSDS01000001">
    <property type="protein sequence ID" value="GLI37888.1"/>
    <property type="molecule type" value="Genomic_DNA"/>
</dbReference>
<feature type="transmembrane region" description="Helical" evidence="12">
    <location>
        <begin position="119"/>
        <end position="136"/>
    </location>
</feature>
<name>A0A9W6LBD2_9BACT</name>
<keyword evidence="5" id="KW-0997">Cell inner membrane</keyword>
<comment type="similarity">
    <text evidence="3">Belongs to the UbiA prenyltransferase family.</text>
</comment>
<evidence type="ECO:0000313" key="14">
    <source>
        <dbReference type="Proteomes" id="UP001144352"/>
    </source>
</evidence>
<dbReference type="FunFam" id="1.20.120.1780:FF:000001">
    <property type="entry name" value="4-hydroxybenzoate octaprenyltransferase"/>
    <property type="match status" value="1"/>
</dbReference>
<dbReference type="RefSeq" id="WP_214185622.1">
    <property type="nucleotide sequence ID" value="NZ_BSDS01000001.1"/>
</dbReference>